<dbReference type="RefSeq" id="WP_005939575.1">
    <property type="nucleotide sequence ID" value="NZ_ATVK01000010.1"/>
</dbReference>
<dbReference type="InterPro" id="IPR015286">
    <property type="entry name" value="Porin_fam_mycobact-type"/>
</dbReference>
<name>L7L8L6_9ACTN</name>
<dbReference type="OrthoDB" id="4540215at2"/>
<accession>L7L8L6</accession>
<evidence type="ECO:0008006" key="4">
    <source>
        <dbReference type="Google" id="ProtNLM"/>
    </source>
</evidence>
<keyword evidence="3" id="KW-1185">Reference proteome</keyword>
<organism evidence="2 3">
    <name type="scientific">Gordonia hirsuta DSM 44140 = NBRC 16056</name>
    <dbReference type="NCBI Taxonomy" id="1121927"/>
    <lineage>
        <taxon>Bacteria</taxon>
        <taxon>Bacillati</taxon>
        <taxon>Actinomycetota</taxon>
        <taxon>Actinomycetes</taxon>
        <taxon>Mycobacteriales</taxon>
        <taxon>Gordoniaceae</taxon>
        <taxon>Gordonia</taxon>
    </lineage>
</organism>
<dbReference type="Proteomes" id="UP000053405">
    <property type="component" value="Unassembled WGS sequence"/>
</dbReference>
<proteinExistence type="predicted"/>
<dbReference type="Pfam" id="PF09203">
    <property type="entry name" value="MspA"/>
    <property type="match status" value="1"/>
</dbReference>
<evidence type="ECO:0000313" key="2">
    <source>
        <dbReference type="EMBL" id="GAC57460.1"/>
    </source>
</evidence>
<dbReference type="STRING" id="1121927.GOHSU_19_00650"/>
<reference evidence="2 3" key="1">
    <citation type="submission" date="2012-12" db="EMBL/GenBank/DDBJ databases">
        <title>Whole genome shotgun sequence of Gordonia hirsuta NBRC 16056.</title>
        <authorList>
            <person name="Isaki-Nakamura S."/>
            <person name="Hosoyama A."/>
            <person name="Tsuchikane K."/>
            <person name="Katsumata H."/>
            <person name="Baba S."/>
            <person name="Yamazaki S."/>
            <person name="Fujita N."/>
        </authorList>
    </citation>
    <scope>NUCLEOTIDE SEQUENCE [LARGE SCALE GENOMIC DNA]</scope>
    <source>
        <strain evidence="2 3">NBRC 16056</strain>
    </source>
</reference>
<dbReference type="Gene3D" id="2.60.40.1650">
    <property type="entry name" value="Porin MspA (Ig-like beta-sandwich domain)"/>
    <property type="match status" value="1"/>
</dbReference>
<sequence length="227" mass="22890">MNKLNKRVVTGVAVTGAALLAVTGVGAGMAEAKNLPGAVKTRSFDEGKVQIRLFDEKAVIKNSVANNHFDREVWVSGKIRVTTSGGVKGGNINAGYLVGCQMNFGAEGSGGGSGGIQKPGNGGFDQDFGGGGSAEGFLGTSANIGGGFKLAPGQAGYFPVINASASGNPVNSFNFGNARGGVAYSQERFGVGSCAGYAQAMAKVTVKVATDTFKGNITMYGKPFSIG</sequence>
<dbReference type="AlphaFoldDB" id="L7L8L6"/>
<gene>
    <name evidence="2" type="ORF">GOHSU_19_00650</name>
</gene>
<feature type="chain" id="PRO_5039227736" description="Porin MspA" evidence="1">
    <location>
        <begin position="28"/>
        <end position="227"/>
    </location>
</feature>
<protein>
    <recommendedName>
        <fullName evidence="4">Porin MspA</fullName>
    </recommendedName>
</protein>
<dbReference type="EMBL" id="BANT01000019">
    <property type="protein sequence ID" value="GAC57460.1"/>
    <property type="molecule type" value="Genomic_DNA"/>
</dbReference>
<comment type="caution">
    <text evidence="2">The sequence shown here is derived from an EMBL/GenBank/DDBJ whole genome shotgun (WGS) entry which is preliminary data.</text>
</comment>
<keyword evidence="1" id="KW-0732">Signal</keyword>
<dbReference type="eggNOG" id="ENOG5033UEF">
    <property type="taxonomic scope" value="Bacteria"/>
</dbReference>
<evidence type="ECO:0000313" key="3">
    <source>
        <dbReference type="Proteomes" id="UP000053405"/>
    </source>
</evidence>
<feature type="signal peptide" evidence="1">
    <location>
        <begin position="1"/>
        <end position="27"/>
    </location>
</feature>
<evidence type="ECO:0000256" key="1">
    <source>
        <dbReference type="SAM" id="SignalP"/>
    </source>
</evidence>